<proteinExistence type="predicted"/>
<evidence type="ECO:0000313" key="1">
    <source>
        <dbReference type="EMBL" id="KAK9144824.1"/>
    </source>
</evidence>
<dbReference type="Proteomes" id="UP001417504">
    <property type="component" value="Unassembled WGS sequence"/>
</dbReference>
<keyword evidence="2" id="KW-1185">Reference proteome</keyword>
<reference evidence="1 2" key="1">
    <citation type="submission" date="2024-01" db="EMBL/GenBank/DDBJ databases">
        <title>Genome assemblies of Stephania.</title>
        <authorList>
            <person name="Yang L."/>
        </authorList>
    </citation>
    <scope>NUCLEOTIDE SEQUENCE [LARGE SCALE GENOMIC DNA]</scope>
    <source>
        <strain evidence="1">QJT</strain>
        <tissue evidence="1">Leaf</tissue>
    </source>
</reference>
<evidence type="ECO:0000313" key="2">
    <source>
        <dbReference type="Proteomes" id="UP001417504"/>
    </source>
</evidence>
<gene>
    <name evidence="1" type="ORF">Sjap_004727</name>
</gene>
<comment type="caution">
    <text evidence="1">The sequence shown here is derived from an EMBL/GenBank/DDBJ whole genome shotgun (WGS) entry which is preliminary data.</text>
</comment>
<protein>
    <submittedName>
        <fullName evidence="1">Uncharacterized protein</fullName>
    </submittedName>
</protein>
<dbReference type="AlphaFoldDB" id="A0AAP0K429"/>
<accession>A0AAP0K429</accession>
<sequence length="70" mass="7530">MRALDVVLKQMDMSGELCNMESVKKMASGVVNLLSGRTLTTTTTTTTTTATTTTTPIAPLKEFQRDSTTT</sequence>
<name>A0AAP0K429_9MAGN</name>
<dbReference type="EMBL" id="JBBNAE010000002">
    <property type="protein sequence ID" value="KAK9144824.1"/>
    <property type="molecule type" value="Genomic_DNA"/>
</dbReference>
<organism evidence="1 2">
    <name type="scientific">Stephania japonica</name>
    <dbReference type="NCBI Taxonomy" id="461633"/>
    <lineage>
        <taxon>Eukaryota</taxon>
        <taxon>Viridiplantae</taxon>
        <taxon>Streptophyta</taxon>
        <taxon>Embryophyta</taxon>
        <taxon>Tracheophyta</taxon>
        <taxon>Spermatophyta</taxon>
        <taxon>Magnoliopsida</taxon>
        <taxon>Ranunculales</taxon>
        <taxon>Menispermaceae</taxon>
        <taxon>Menispermoideae</taxon>
        <taxon>Cissampelideae</taxon>
        <taxon>Stephania</taxon>
    </lineage>
</organism>